<name>A0ABX0XC79_9BACT</name>
<keyword evidence="3" id="KW-1185">Reference proteome</keyword>
<dbReference type="Proteomes" id="UP000770785">
    <property type="component" value="Unassembled WGS sequence"/>
</dbReference>
<organism evidence="2 3">
    <name type="scientific">Neolewinella antarctica</name>
    <dbReference type="NCBI Taxonomy" id="442734"/>
    <lineage>
        <taxon>Bacteria</taxon>
        <taxon>Pseudomonadati</taxon>
        <taxon>Bacteroidota</taxon>
        <taxon>Saprospiria</taxon>
        <taxon>Saprospirales</taxon>
        <taxon>Lewinellaceae</taxon>
        <taxon>Neolewinella</taxon>
    </lineage>
</organism>
<dbReference type="EMBL" id="JAATJH010000003">
    <property type="protein sequence ID" value="NJC26554.1"/>
    <property type="molecule type" value="Genomic_DNA"/>
</dbReference>
<proteinExistence type="predicted"/>
<gene>
    <name evidence="2" type="ORF">GGR27_002064</name>
</gene>
<dbReference type="RefSeq" id="WP_168037326.1">
    <property type="nucleotide sequence ID" value="NZ_JAATJH010000003.1"/>
</dbReference>
<comment type="caution">
    <text evidence="2">The sequence shown here is derived from an EMBL/GenBank/DDBJ whole genome shotgun (WGS) entry which is preliminary data.</text>
</comment>
<dbReference type="InterPro" id="IPR031345">
    <property type="entry name" value="T9SS_Plug_N"/>
</dbReference>
<protein>
    <recommendedName>
        <fullName evidence="1">Type 9 secretion system plug protein N-terminal domain-containing protein</fullName>
    </recommendedName>
</protein>
<dbReference type="Pfam" id="PF17116">
    <property type="entry name" value="T9SS_plug_1st"/>
    <property type="match status" value="1"/>
</dbReference>
<sequence>MPIKIFRSYPISRHLRSVALIFGVLLTLGVGAQDENLKFYDNTYVENVRSVRLNIRGFPHSYPLIELGGSAQLQLSFDDTSDEVVRYSYRFIHCNQDWQPSSLSPLEFNSGFTVDYLETYDFSLRTLKNYVHYDLVFPNRNMKLDVSGNYLLAVYNAEDDEFPVITRRFMVQETVAGVSGNLMRAADIDKIHTNQEIDLSVSTKQMQLRAPLQELSATVIQNNRWDNAMIGIRPNFLGRESVRFDYQGKVSFRGLNEYRNLDIRSIRTPRTRMASITNEAEHYSMMLLRDLPRGGGGYLNYFDLNGDFINVRDDQAQINIADDVLQANFSRFQVDFNGEYVQMTFVLDTEGELDQDVYIIGGLTEYQLKPEFRMVWNPTIGAYVGRALLKQGFYNYHYVTEAKPGGKKPHPADRLDYSLTEGSFDETENDYLALIYWRPFGGRYDRLVGTAVLNSNVD</sequence>
<reference evidence="2 3" key="1">
    <citation type="submission" date="2020-03" db="EMBL/GenBank/DDBJ databases">
        <title>Genomic Encyclopedia of Type Strains, Phase IV (KMG-IV): sequencing the most valuable type-strain genomes for metagenomic binning, comparative biology and taxonomic classification.</title>
        <authorList>
            <person name="Goeker M."/>
        </authorList>
    </citation>
    <scope>NUCLEOTIDE SEQUENCE [LARGE SCALE GENOMIC DNA]</scope>
    <source>
        <strain evidence="2 3">DSM 105096</strain>
    </source>
</reference>
<evidence type="ECO:0000313" key="2">
    <source>
        <dbReference type="EMBL" id="NJC26554.1"/>
    </source>
</evidence>
<accession>A0ABX0XC79</accession>
<feature type="domain" description="Type 9 secretion system plug protein N-terminal" evidence="1">
    <location>
        <begin position="48"/>
        <end position="173"/>
    </location>
</feature>
<evidence type="ECO:0000259" key="1">
    <source>
        <dbReference type="Pfam" id="PF17116"/>
    </source>
</evidence>
<evidence type="ECO:0000313" key="3">
    <source>
        <dbReference type="Proteomes" id="UP000770785"/>
    </source>
</evidence>